<feature type="domain" description="STAS" evidence="2">
    <location>
        <begin position="349"/>
        <end position="410"/>
    </location>
</feature>
<name>A0A975SPE9_9RHOO</name>
<organism evidence="3 4">
    <name type="scientific">Azospira inquinata</name>
    <dbReference type="NCBI Taxonomy" id="2785627"/>
    <lineage>
        <taxon>Bacteria</taxon>
        <taxon>Pseudomonadati</taxon>
        <taxon>Pseudomonadota</taxon>
        <taxon>Betaproteobacteria</taxon>
        <taxon>Rhodocyclales</taxon>
        <taxon>Rhodocyclaceae</taxon>
        <taxon>Azospira</taxon>
    </lineage>
</organism>
<protein>
    <submittedName>
        <fullName evidence="3">STAS domain-containing protein</fullName>
    </submittedName>
</protein>
<gene>
    <name evidence="3" type="ORF">Azoinq_05630</name>
</gene>
<keyword evidence="4" id="KW-1185">Reference proteome</keyword>
<feature type="region of interest" description="Disordered" evidence="1">
    <location>
        <begin position="292"/>
        <end position="319"/>
    </location>
</feature>
<accession>A0A975SPE9</accession>
<dbReference type="InterPro" id="IPR002645">
    <property type="entry name" value="STAS_dom"/>
</dbReference>
<dbReference type="KEGG" id="aiq:Azoinq_05630"/>
<dbReference type="PROSITE" id="PS50801">
    <property type="entry name" value="STAS"/>
    <property type="match status" value="1"/>
</dbReference>
<dbReference type="RefSeq" id="WP_216131237.1">
    <property type="nucleotide sequence ID" value="NZ_CP064782.1"/>
</dbReference>
<evidence type="ECO:0000313" key="3">
    <source>
        <dbReference type="EMBL" id="QWT50077.1"/>
    </source>
</evidence>
<evidence type="ECO:0000256" key="1">
    <source>
        <dbReference type="SAM" id="MobiDB-lite"/>
    </source>
</evidence>
<evidence type="ECO:0000313" key="4">
    <source>
        <dbReference type="Proteomes" id="UP000683428"/>
    </source>
</evidence>
<proteinExistence type="predicted"/>
<dbReference type="InterPro" id="IPR058548">
    <property type="entry name" value="MlaB-like_STAS"/>
</dbReference>
<dbReference type="AlphaFoldDB" id="A0A975SPE9"/>
<evidence type="ECO:0000259" key="2">
    <source>
        <dbReference type="PROSITE" id="PS50801"/>
    </source>
</evidence>
<sequence length="410" mass="44184">MIFSLFKKKSQDDRVPAAKVVRVPAAQEVTPSGAPVSAPAVGEEGVGAPVTDSHGFSSADFTDLSLGDLDNGGILLEDEGDPLQSVVEQAAVLYANGQDSVARSTLEDAVARYRSGTTAERLWLMLLDLYQMAGEKESFESLSLEFAKVFEKSSPSWHNACAVPGPAPDRVPAAVFRGDMVGNNHAAFGILADSLEKSARLRLDLSKVQSLDNEGAARFLDLLLQSAKRKQPLALLGLAQLEHLLSAKVVPGQRQDPDCWLLQLELLQRQGQQEAFEEKAVDYAVTFEVSPPSWDGHRVQPQDQSQAPEKSPEEAEGGHVQGDVYRCVGEIRNERFPDLKDFAATRDPVVVDFAAVVRIDFVSAGALVNVLTPAKQAGKAVFVRGANRLVAELLALVGVTGVARILPLRK</sequence>
<dbReference type="Proteomes" id="UP000683428">
    <property type="component" value="Chromosome"/>
</dbReference>
<reference evidence="3" key="1">
    <citation type="submission" date="2020-11" db="EMBL/GenBank/DDBJ databases">
        <title>Azospira inquinata sp. nov.</title>
        <authorList>
            <person name="Moe W.M."/>
            <person name="Mikes M.C."/>
        </authorList>
    </citation>
    <scope>NUCLEOTIDE SEQUENCE</scope>
    <source>
        <strain evidence="3">Azo-3</strain>
    </source>
</reference>
<dbReference type="Pfam" id="PF13466">
    <property type="entry name" value="STAS_2"/>
    <property type="match status" value="1"/>
</dbReference>
<dbReference type="EMBL" id="CP064782">
    <property type="protein sequence ID" value="QWT50077.1"/>
    <property type="molecule type" value="Genomic_DNA"/>
</dbReference>